<dbReference type="EMBL" id="MHRX01000023">
    <property type="protein sequence ID" value="OHA33800.1"/>
    <property type="molecule type" value="Genomic_DNA"/>
</dbReference>
<evidence type="ECO:0008006" key="3">
    <source>
        <dbReference type="Google" id="ProtNLM"/>
    </source>
</evidence>
<accession>A0A1G2NCH4</accession>
<comment type="caution">
    <text evidence="1">The sequence shown here is derived from an EMBL/GenBank/DDBJ whole genome shotgun (WGS) entry which is preliminary data.</text>
</comment>
<evidence type="ECO:0000313" key="1">
    <source>
        <dbReference type="EMBL" id="OHA33800.1"/>
    </source>
</evidence>
<gene>
    <name evidence="1" type="ORF">A2928_03015</name>
</gene>
<organism evidence="1 2">
    <name type="scientific">Candidatus Taylorbacteria bacterium RIFCSPLOWO2_01_FULL_45_15b</name>
    <dbReference type="NCBI Taxonomy" id="1802319"/>
    <lineage>
        <taxon>Bacteria</taxon>
        <taxon>Candidatus Tayloriibacteriota</taxon>
    </lineage>
</organism>
<dbReference type="PANTHER" id="PTHR41930">
    <property type="entry name" value="UPF0200 PROTEIN MJ1399"/>
    <property type="match status" value="1"/>
</dbReference>
<dbReference type="AlphaFoldDB" id="A0A1G2NCH4"/>
<dbReference type="Proteomes" id="UP000176221">
    <property type="component" value="Unassembled WGS sequence"/>
</dbReference>
<reference evidence="1 2" key="1">
    <citation type="journal article" date="2016" name="Nat. Commun.">
        <title>Thousands of microbial genomes shed light on interconnected biogeochemical processes in an aquifer system.</title>
        <authorList>
            <person name="Anantharaman K."/>
            <person name="Brown C.T."/>
            <person name="Hug L.A."/>
            <person name="Sharon I."/>
            <person name="Castelle C.J."/>
            <person name="Probst A.J."/>
            <person name="Thomas B.C."/>
            <person name="Singh A."/>
            <person name="Wilkins M.J."/>
            <person name="Karaoz U."/>
            <person name="Brodie E.L."/>
            <person name="Williams K.H."/>
            <person name="Hubbard S.S."/>
            <person name="Banfield J.F."/>
        </authorList>
    </citation>
    <scope>NUCLEOTIDE SEQUENCE [LARGE SCALE GENOMIC DNA]</scope>
</reference>
<dbReference type="STRING" id="1802319.A2928_03015"/>
<dbReference type="PANTHER" id="PTHR41930:SF1">
    <property type="entry name" value="DEPHOSPHO-COA KINASE"/>
    <property type="match status" value="1"/>
</dbReference>
<protein>
    <recommendedName>
        <fullName evidence="3">Dephospho-CoA kinase</fullName>
    </recommendedName>
</protein>
<dbReference type="SUPFAM" id="SSF52540">
    <property type="entry name" value="P-loop containing nucleoside triphosphate hydrolases"/>
    <property type="match status" value="1"/>
</dbReference>
<sequence>MTKLVIGVVGEKVAGKGLFDEILTNIARPVFVKKIQSSEVLRETLELWNLPLTRRNLQDLAIVMNSHFGDSTLANAVKARIDHSPAEITLFDGVRWQSDLDLVRSYPKNLLVYITAPIELRYERSRGRSEKSDESGAAFEKFAEEEKVATELLIPKIGRGADFIYSNTGTRDEFEKAVRVFFDEKIKEILTS</sequence>
<dbReference type="InterPro" id="IPR027417">
    <property type="entry name" value="P-loop_NTPase"/>
</dbReference>
<dbReference type="Gene3D" id="3.40.50.300">
    <property type="entry name" value="P-loop containing nucleotide triphosphate hydrolases"/>
    <property type="match status" value="1"/>
</dbReference>
<name>A0A1G2NCH4_9BACT</name>
<evidence type="ECO:0000313" key="2">
    <source>
        <dbReference type="Proteomes" id="UP000176221"/>
    </source>
</evidence>
<proteinExistence type="predicted"/>